<feature type="compositionally biased region" description="Basic and acidic residues" evidence="1">
    <location>
        <begin position="27"/>
        <end position="37"/>
    </location>
</feature>
<dbReference type="EMBL" id="QXFX01000350">
    <property type="protein sequence ID" value="KAE9119196.1"/>
    <property type="molecule type" value="Genomic_DNA"/>
</dbReference>
<evidence type="ECO:0000313" key="11">
    <source>
        <dbReference type="Proteomes" id="UP000460718"/>
    </source>
</evidence>
<dbReference type="Proteomes" id="UP000441208">
    <property type="component" value="Unassembled WGS sequence"/>
</dbReference>
<dbReference type="EMBL" id="QXGC01000270">
    <property type="protein sequence ID" value="KAE9242369.1"/>
    <property type="molecule type" value="Genomic_DNA"/>
</dbReference>
<evidence type="ECO:0000256" key="1">
    <source>
        <dbReference type="SAM" id="MobiDB-lite"/>
    </source>
</evidence>
<accession>A0A6A3SP02</accession>
<dbReference type="EMBL" id="QXGA01000346">
    <property type="protein sequence ID" value="KAE9147467.1"/>
    <property type="molecule type" value="Genomic_DNA"/>
</dbReference>
<evidence type="ECO:0000313" key="12">
    <source>
        <dbReference type="Proteomes" id="UP000476176"/>
    </source>
</evidence>
<dbReference type="Proteomes" id="UP000476176">
    <property type="component" value="Unassembled WGS sequence"/>
</dbReference>
<dbReference type="Proteomes" id="UP000440732">
    <property type="component" value="Unassembled WGS sequence"/>
</dbReference>
<proteinExistence type="predicted"/>
<reference evidence="8 9" key="1">
    <citation type="submission" date="2018-08" db="EMBL/GenBank/DDBJ databases">
        <title>Genomic investigation of the strawberry pathogen Phytophthora fragariae indicates pathogenicity is determined by transcriptional variation in three key races.</title>
        <authorList>
            <person name="Adams T.M."/>
            <person name="Armitage A.D."/>
            <person name="Sobczyk M.K."/>
            <person name="Bates H.J."/>
            <person name="Dunwell J.M."/>
            <person name="Nellist C.F."/>
            <person name="Harrison R.J."/>
        </authorList>
    </citation>
    <scope>NUCLEOTIDE SEQUENCE [LARGE SCALE GENOMIC DNA]</scope>
    <source>
        <strain evidence="7 12">BC-23</strain>
        <strain evidence="6 9">NOV-5</strain>
        <strain evidence="5 10">NOV-71</strain>
        <strain evidence="2 8">NOV-9</strain>
        <strain evidence="4 13">ONT-3</strain>
        <strain evidence="3 11">SCRP245</strain>
    </source>
</reference>
<evidence type="ECO:0000313" key="5">
    <source>
        <dbReference type="EMBL" id="KAE9119967.1"/>
    </source>
</evidence>
<dbReference type="AlphaFoldDB" id="A0A6A3SP02"/>
<name>A0A6A3SP02_9STRA</name>
<dbReference type="Proteomes" id="UP000460718">
    <property type="component" value="Unassembled WGS sequence"/>
</dbReference>
<evidence type="ECO:0000313" key="10">
    <source>
        <dbReference type="Proteomes" id="UP000441208"/>
    </source>
</evidence>
<evidence type="ECO:0000313" key="3">
    <source>
        <dbReference type="EMBL" id="KAE9017875.1"/>
    </source>
</evidence>
<evidence type="ECO:0000313" key="4">
    <source>
        <dbReference type="EMBL" id="KAE9119196.1"/>
    </source>
</evidence>
<feature type="region of interest" description="Disordered" evidence="1">
    <location>
        <begin position="22"/>
        <end position="47"/>
    </location>
</feature>
<evidence type="ECO:0000313" key="6">
    <source>
        <dbReference type="EMBL" id="KAE9147467.1"/>
    </source>
</evidence>
<evidence type="ECO:0000313" key="7">
    <source>
        <dbReference type="EMBL" id="KAE9242369.1"/>
    </source>
</evidence>
<evidence type="ECO:0000313" key="8">
    <source>
        <dbReference type="Proteomes" id="UP000429523"/>
    </source>
</evidence>
<sequence>MLLVEGQAAMLTVASPVSLAATGVQDSHSHPPNCDKWRRQRRKGLSTTRHRLVKTPITIIQSHKTPITERPWRPTINPAAVAPAEKNLWAACCLRRVANHIPAHFNLPCA</sequence>
<dbReference type="EMBL" id="QXFZ01000347">
    <property type="protein sequence ID" value="KAE9119967.1"/>
    <property type="molecule type" value="Genomic_DNA"/>
</dbReference>
<feature type="compositionally biased region" description="Basic residues" evidence="1">
    <location>
        <begin position="38"/>
        <end position="47"/>
    </location>
</feature>
<evidence type="ECO:0000313" key="2">
    <source>
        <dbReference type="EMBL" id="KAE8941708.1"/>
    </source>
</evidence>
<comment type="caution">
    <text evidence="5">The sequence shown here is derived from an EMBL/GenBank/DDBJ whole genome shotgun (WGS) entry which is preliminary data.</text>
</comment>
<evidence type="ECO:0000313" key="9">
    <source>
        <dbReference type="Proteomes" id="UP000440732"/>
    </source>
</evidence>
<organism evidence="5 10">
    <name type="scientific">Phytophthora fragariae</name>
    <dbReference type="NCBI Taxonomy" id="53985"/>
    <lineage>
        <taxon>Eukaryota</taxon>
        <taxon>Sar</taxon>
        <taxon>Stramenopiles</taxon>
        <taxon>Oomycota</taxon>
        <taxon>Peronosporomycetes</taxon>
        <taxon>Peronosporales</taxon>
        <taxon>Peronosporaceae</taxon>
        <taxon>Phytophthora</taxon>
    </lineage>
</organism>
<dbReference type="Proteomes" id="UP000429523">
    <property type="component" value="Unassembled WGS sequence"/>
</dbReference>
<dbReference type="Proteomes" id="UP000488956">
    <property type="component" value="Unassembled WGS sequence"/>
</dbReference>
<evidence type="ECO:0000313" key="13">
    <source>
        <dbReference type="Proteomes" id="UP000488956"/>
    </source>
</evidence>
<gene>
    <name evidence="7" type="ORF">PF004_g6635</name>
    <name evidence="6" type="ORF">PF006_g7856</name>
    <name evidence="5" type="ORF">PF007_g8350</name>
    <name evidence="2" type="ORF">PF009_g8495</name>
    <name evidence="4" type="ORF">PF010_g7957</name>
    <name evidence="3" type="ORF">PF011_g6517</name>
</gene>
<dbReference type="EMBL" id="QXFW01000276">
    <property type="protein sequence ID" value="KAE9017875.1"/>
    <property type="molecule type" value="Genomic_DNA"/>
</dbReference>
<dbReference type="EMBL" id="QXGF01000345">
    <property type="protein sequence ID" value="KAE8941708.1"/>
    <property type="molecule type" value="Genomic_DNA"/>
</dbReference>
<protein>
    <submittedName>
        <fullName evidence="5">Uncharacterized protein</fullName>
    </submittedName>
</protein>